<dbReference type="WBParaSite" id="SMRG1_82560.2">
    <property type="protein sequence ID" value="SMRG1_82560.2"/>
    <property type="gene ID" value="SMRG1_82560"/>
</dbReference>
<dbReference type="GO" id="GO:0005789">
    <property type="term" value="C:endoplasmic reticulum membrane"/>
    <property type="evidence" value="ECO:0007669"/>
    <property type="project" value="InterPro"/>
</dbReference>
<comment type="similarity">
    <text evidence="2">Belongs to the VAMP-associated protein (VAP) (TC 9.B.17) family.</text>
</comment>
<accession>A0AA85AGF7</accession>
<organism evidence="8 9">
    <name type="scientific">Schistosoma margrebowiei</name>
    <dbReference type="NCBI Taxonomy" id="48269"/>
    <lineage>
        <taxon>Eukaryota</taxon>
        <taxon>Metazoa</taxon>
        <taxon>Spiralia</taxon>
        <taxon>Lophotrochozoa</taxon>
        <taxon>Platyhelminthes</taxon>
        <taxon>Trematoda</taxon>
        <taxon>Digenea</taxon>
        <taxon>Strigeidida</taxon>
        <taxon>Schistosomatoidea</taxon>
        <taxon>Schistosomatidae</taxon>
        <taxon>Schistosoma</taxon>
    </lineage>
</organism>
<keyword evidence="4 6" id="KW-1133">Transmembrane helix</keyword>
<feature type="domain" description="MSP" evidence="7">
    <location>
        <begin position="8"/>
        <end position="126"/>
    </location>
</feature>
<dbReference type="Proteomes" id="UP000050790">
    <property type="component" value="Unassembled WGS sequence"/>
</dbReference>
<dbReference type="GO" id="GO:0033149">
    <property type="term" value="F:FFAT motif binding"/>
    <property type="evidence" value="ECO:0007669"/>
    <property type="project" value="TreeGrafter"/>
</dbReference>
<protein>
    <recommendedName>
        <fullName evidence="7">MSP domain-containing protein</fullName>
    </recommendedName>
</protein>
<keyword evidence="3 6" id="KW-0812">Transmembrane</keyword>
<feature type="transmembrane region" description="Helical" evidence="6">
    <location>
        <begin position="357"/>
        <end position="374"/>
    </location>
</feature>
<dbReference type="Pfam" id="PF00635">
    <property type="entry name" value="Motile_Sperm"/>
    <property type="match status" value="2"/>
</dbReference>
<dbReference type="PROSITE" id="PS50202">
    <property type="entry name" value="MSP"/>
    <property type="match status" value="2"/>
</dbReference>
<comment type="subcellular location">
    <subcellularLocation>
        <location evidence="1">Membrane</location>
        <topology evidence="1">Single-pass type IV membrane protein</topology>
    </subcellularLocation>
</comment>
<dbReference type="SUPFAM" id="SSF49354">
    <property type="entry name" value="PapD-like"/>
    <property type="match status" value="2"/>
</dbReference>
<dbReference type="Gene3D" id="2.60.40.10">
    <property type="entry name" value="Immunoglobulins"/>
    <property type="match status" value="2"/>
</dbReference>
<proteinExistence type="inferred from homology"/>
<evidence type="ECO:0000259" key="7">
    <source>
        <dbReference type="PROSITE" id="PS50202"/>
    </source>
</evidence>
<dbReference type="GO" id="GO:0061817">
    <property type="term" value="P:endoplasmic reticulum-plasma membrane tethering"/>
    <property type="evidence" value="ECO:0007669"/>
    <property type="project" value="TreeGrafter"/>
</dbReference>
<evidence type="ECO:0000256" key="2">
    <source>
        <dbReference type="ARBA" id="ARBA00008932"/>
    </source>
</evidence>
<dbReference type="InterPro" id="IPR016763">
    <property type="entry name" value="VAP"/>
</dbReference>
<keyword evidence="5 6" id="KW-0472">Membrane</keyword>
<evidence type="ECO:0000256" key="1">
    <source>
        <dbReference type="ARBA" id="ARBA00004211"/>
    </source>
</evidence>
<dbReference type="PANTHER" id="PTHR10809">
    <property type="entry name" value="VESICLE-ASSOCIATED MEMBRANE PROTEIN-ASSOCIATED PROTEIN"/>
    <property type="match status" value="1"/>
</dbReference>
<sequence>MAGCPAQVLQIEPKCELVFEGPFVDVVTSYIKLTNPLDRAVGFKIKTTVPKCYCVKPSNGYIEPHQTVEVAVMLQPFSYNAAEKFNHKFMIQSIIAPDDPRPAMEQLWKDAPLSKLMDSRLFCLLRLPDELHVEPSRDLVFEGYFLCFYVLTQLGPFVRPVTSIVKLTNPSSQFVCFKISASSPDHFFATPSTGVMYPHENLEVSVVFHPDDFDFTAKNRERMLIQSAVSAEEADPKKDQTALIKEGKVTDYYLKCVFKNTGIVERIEVSKQQTASSKPVHDTGATQTDIEKLMAEISALRQENAALKESDLHLRRTAAVSDTCRMPTESGARSMPINGSRHHNQARADTFSNIPPILYLITALIIGLFVGRFVL</sequence>
<evidence type="ECO:0000256" key="4">
    <source>
        <dbReference type="ARBA" id="ARBA00022989"/>
    </source>
</evidence>
<feature type="domain" description="MSP" evidence="7">
    <location>
        <begin position="130"/>
        <end position="259"/>
    </location>
</feature>
<dbReference type="GO" id="GO:0005886">
    <property type="term" value="C:plasma membrane"/>
    <property type="evidence" value="ECO:0007669"/>
    <property type="project" value="TreeGrafter"/>
</dbReference>
<name>A0AA85AGF7_9TREM</name>
<dbReference type="GO" id="GO:0090158">
    <property type="term" value="P:endoplasmic reticulum membrane organization"/>
    <property type="evidence" value="ECO:0007669"/>
    <property type="project" value="TreeGrafter"/>
</dbReference>
<evidence type="ECO:0000256" key="6">
    <source>
        <dbReference type="SAM" id="Phobius"/>
    </source>
</evidence>
<evidence type="ECO:0000256" key="5">
    <source>
        <dbReference type="ARBA" id="ARBA00023136"/>
    </source>
</evidence>
<dbReference type="InterPro" id="IPR013783">
    <property type="entry name" value="Ig-like_fold"/>
</dbReference>
<dbReference type="InterPro" id="IPR008962">
    <property type="entry name" value="PapD-like_sf"/>
</dbReference>
<dbReference type="PANTHER" id="PTHR10809:SF6">
    <property type="entry name" value="AT11025P-RELATED"/>
    <property type="match status" value="1"/>
</dbReference>
<dbReference type="InterPro" id="IPR000535">
    <property type="entry name" value="MSP_dom"/>
</dbReference>
<evidence type="ECO:0000313" key="8">
    <source>
        <dbReference type="Proteomes" id="UP000050790"/>
    </source>
</evidence>
<evidence type="ECO:0000256" key="3">
    <source>
        <dbReference type="ARBA" id="ARBA00022692"/>
    </source>
</evidence>
<reference evidence="9" key="1">
    <citation type="submission" date="2023-11" db="UniProtKB">
        <authorList>
            <consortium name="WormBaseParasite"/>
        </authorList>
    </citation>
    <scope>IDENTIFICATION</scope>
</reference>
<dbReference type="AlphaFoldDB" id="A0AA85AGF7"/>
<evidence type="ECO:0000313" key="9">
    <source>
        <dbReference type="WBParaSite" id="SMRG1_82560.2"/>
    </source>
</evidence>